<evidence type="ECO:0000313" key="2">
    <source>
        <dbReference type="Proteomes" id="UP001595075"/>
    </source>
</evidence>
<evidence type="ECO:0000313" key="1">
    <source>
        <dbReference type="EMBL" id="KAL2062398.1"/>
    </source>
</evidence>
<feature type="non-terminal residue" evidence="1">
    <location>
        <position position="165"/>
    </location>
</feature>
<keyword evidence="2" id="KW-1185">Reference proteome</keyword>
<proteinExistence type="predicted"/>
<comment type="caution">
    <text evidence="1">The sequence shown here is derived from an EMBL/GenBank/DDBJ whole genome shotgun (WGS) entry which is preliminary data.</text>
</comment>
<organism evidence="1 2">
    <name type="scientific">Oculimacula yallundae</name>
    <dbReference type="NCBI Taxonomy" id="86028"/>
    <lineage>
        <taxon>Eukaryota</taxon>
        <taxon>Fungi</taxon>
        <taxon>Dikarya</taxon>
        <taxon>Ascomycota</taxon>
        <taxon>Pezizomycotina</taxon>
        <taxon>Leotiomycetes</taxon>
        <taxon>Helotiales</taxon>
        <taxon>Ploettnerulaceae</taxon>
        <taxon>Oculimacula</taxon>
    </lineage>
</organism>
<dbReference type="Proteomes" id="UP001595075">
    <property type="component" value="Unassembled WGS sequence"/>
</dbReference>
<reference evidence="1 2" key="1">
    <citation type="journal article" date="2024" name="Commun. Biol.">
        <title>Comparative genomic analysis of thermophilic fungi reveals convergent evolutionary adaptations and gene losses.</title>
        <authorList>
            <person name="Steindorff A.S."/>
            <person name="Aguilar-Pontes M.V."/>
            <person name="Robinson A.J."/>
            <person name="Andreopoulos B."/>
            <person name="LaButti K."/>
            <person name="Kuo A."/>
            <person name="Mondo S."/>
            <person name="Riley R."/>
            <person name="Otillar R."/>
            <person name="Haridas S."/>
            <person name="Lipzen A."/>
            <person name="Grimwood J."/>
            <person name="Schmutz J."/>
            <person name="Clum A."/>
            <person name="Reid I.D."/>
            <person name="Moisan M.C."/>
            <person name="Butler G."/>
            <person name="Nguyen T.T.M."/>
            <person name="Dewar K."/>
            <person name="Conant G."/>
            <person name="Drula E."/>
            <person name="Henrissat B."/>
            <person name="Hansel C."/>
            <person name="Singer S."/>
            <person name="Hutchinson M.I."/>
            <person name="de Vries R.P."/>
            <person name="Natvig D.O."/>
            <person name="Powell A.J."/>
            <person name="Tsang A."/>
            <person name="Grigoriev I.V."/>
        </authorList>
    </citation>
    <scope>NUCLEOTIDE SEQUENCE [LARGE SCALE GENOMIC DNA]</scope>
    <source>
        <strain evidence="1 2">CBS 494.80</strain>
    </source>
</reference>
<gene>
    <name evidence="1" type="ORF">VTL71DRAFT_6664</name>
</gene>
<sequence>MLHSCLTGVKAFFTAYLSQNAIFATSFAYFRWIFMGQVLILGAKLAAYKVDGWDARHVHEVLDCSNALDVVIRKFEAILKRRIPHGDNEIFDRYVQKIRRIKALGKPGAASHSGNPLCESDNRFEPSNFGPEVQLFGVDIPTIEPDDDFWKAMFEDDIDWMMVVS</sequence>
<name>A0ABR4BXM6_9HELO</name>
<accession>A0ABR4BXM6</accession>
<protein>
    <submittedName>
        <fullName evidence="1">Uncharacterized protein</fullName>
    </submittedName>
</protein>
<dbReference type="EMBL" id="JAZHXI010000017">
    <property type="protein sequence ID" value="KAL2062398.1"/>
    <property type="molecule type" value="Genomic_DNA"/>
</dbReference>